<feature type="domain" description="DNA polymerase delta/zeta catalytic subunit N-terminal" evidence="19">
    <location>
        <begin position="56"/>
        <end position="133"/>
    </location>
</feature>
<dbReference type="PANTHER" id="PTHR45812:SF1">
    <property type="entry name" value="DNA POLYMERASE ZETA CATALYTIC SUBUNIT"/>
    <property type="match status" value="1"/>
</dbReference>
<dbReference type="GO" id="GO:0005634">
    <property type="term" value="C:nucleus"/>
    <property type="evidence" value="ECO:0007669"/>
    <property type="project" value="TreeGrafter"/>
</dbReference>
<protein>
    <recommendedName>
        <fullName evidence="4">DNA polymerase zeta catalytic subunit</fullName>
        <ecNumber evidence="3">2.7.7.7</ecNumber>
    </recommendedName>
</protein>
<dbReference type="GO" id="GO:0046872">
    <property type="term" value="F:metal ion binding"/>
    <property type="evidence" value="ECO:0007669"/>
    <property type="project" value="UniProtKB-KW"/>
</dbReference>
<dbReference type="Gene3D" id="3.30.420.10">
    <property type="entry name" value="Ribonuclease H-like superfamily/Ribonuclease H"/>
    <property type="match status" value="1"/>
</dbReference>
<feature type="compositionally biased region" description="Low complexity" evidence="15">
    <location>
        <begin position="263"/>
        <end position="275"/>
    </location>
</feature>
<feature type="domain" description="DNA-directed DNA polymerase family B exonuclease" evidence="17">
    <location>
        <begin position="3851"/>
        <end position="4060"/>
    </location>
</feature>
<feature type="compositionally biased region" description="Low complexity" evidence="15">
    <location>
        <begin position="2502"/>
        <end position="2514"/>
    </location>
</feature>
<dbReference type="Proteomes" id="UP001378592">
    <property type="component" value="Unassembled WGS sequence"/>
</dbReference>
<keyword evidence="22" id="KW-1185">Reference proteome</keyword>
<comment type="similarity">
    <text evidence="2">Belongs to the DNA polymerase type-B family.</text>
</comment>
<keyword evidence="7" id="KW-0479">Metal-binding</keyword>
<reference evidence="21 22" key="1">
    <citation type="submission" date="2024-03" db="EMBL/GenBank/DDBJ databases">
        <title>The genome assembly and annotation of the cricket Gryllus longicercus Weissman &amp; Gray.</title>
        <authorList>
            <person name="Szrajer S."/>
            <person name="Gray D."/>
            <person name="Ylla G."/>
        </authorList>
    </citation>
    <scope>NUCLEOTIDE SEQUENCE [LARGE SCALE GENOMIC DNA]</scope>
    <source>
        <strain evidence="21">DAG 2021-001</strain>
        <tissue evidence="21">Whole body minus gut</tissue>
    </source>
</reference>
<organism evidence="21 22">
    <name type="scientific">Gryllus longicercus</name>
    <dbReference type="NCBI Taxonomy" id="2509291"/>
    <lineage>
        <taxon>Eukaryota</taxon>
        <taxon>Metazoa</taxon>
        <taxon>Ecdysozoa</taxon>
        <taxon>Arthropoda</taxon>
        <taxon>Hexapoda</taxon>
        <taxon>Insecta</taxon>
        <taxon>Pterygota</taxon>
        <taxon>Neoptera</taxon>
        <taxon>Polyneoptera</taxon>
        <taxon>Orthoptera</taxon>
        <taxon>Ensifera</taxon>
        <taxon>Gryllidea</taxon>
        <taxon>Grylloidea</taxon>
        <taxon>Gryllidae</taxon>
        <taxon>Gryllinae</taxon>
        <taxon>Gryllus</taxon>
    </lineage>
</organism>
<evidence type="ECO:0000259" key="16">
    <source>
        <dbReference type="Pfam" id="PF00136"/>
    </source>
</evidence>
<keyword evidence="10" id="KW-0239">DNA-directed DNA polymerase</keyword>
<comment type="caution">
    <text evidence="21">The sequence shown here is derived from an EMBL/GenBank/DDBJ whole genome shotgun (WGS) entry which is preliminary data.</text>
</comment>
<feature type="region of interest" description="Disordered" evidence="15">
    <location>
        <begin position="936"/>
        <end position="961"/>
    </location>
</feature>
<dbReference type="PANTHER" id="PTHR45812">
    <property type="entry name" value="DNA POLYMERASE ZETA CATALYTIC SUBUNIT"/>
    <property type="match status" value="1"/>
</dbReference>
<dbReference type="EMBL" id="JAZDUA010000740">
    <property type="protein sequence ID" value="KAK7789546.1"/>
    <property type="molecule type" value="Genomic_DNA"/>
</dbReference>
<keyword evidence="8" id="KW-0227">DNA damage</keyword>
<dbReference type="FunFam" id="3.30.342.10:FF:000002">
    <property type="entry name" value="DNA polymerase zeta catalytic subunit isoform X1"/>
    <property type="match status" value="1"/>
</dbReference>
<dbReference type="InterPro" id="IPR030559">
    <property type="entry name" value="PolZ_Rev3"/>
</dbReference>
<dbReference type="PRINTS" id="PR00106">
    <property type="entry name" value="DNAPOLB"/>
</dbReference>
<feature type="region of interest" description="Disordered" evidence="15">
    <location>
        <begin position="407"/>
        <end position="457"/>
    </location>
</feature>
<dbReference type="InterPro" id="IPR025687">
    <property type="entry name" value="Znf-C4pol"/>
</dbReference>
<dbReference type="PROSITE" id="PS00116">
    <property type="entry name" value="DNA_POLYMERASE_B"/>
    <property type="match status" value="1"/>
</dbReference>
<dbReference type="InterPro" id="IPR017964">
    <property type="entry name" value="DNA-dir_DNA_pol_B_CS"/>
</dbReference>
<dbReference type="Pfam" id="PF14260">
    <property type="entry name" value="zf-C4pol"/>
    <property type="match status" value="1"/>
</dbReference>
<evidence type="ECO:0000259" key="20">
    <source>
        <dbReference type="Pfam" id="PF24065"/>
    </source>
</evidence>
<feature type="region of interest" description="Disordered" evidence="15">
    <location>
        <begin position="295"/>
        <end position="320"/>
    </location>
</feature>
<dbReference type="Gene3D" id="3.30.342.10">
    <property type="entry name" value="DNA Polymerase, chain B, domain 1"/>
    <property type="match status" value="1"/>
</dbReference>
<dbReference type="SMART" id="SM00486">
    <property type="entry name" value="POLBc"/>
    <property type="match status" value="1"/>
</dbReference>
<dbReference type="EC" id="2.7.7.7" evidence="3"/>
<feature type="region of interest" description="Disordered" evidence="15">
    <location>
        <begin position="3330"/>
        <end position="3349"/>
    </location>
</feature>
<dbReference type="GO" id="GO:0000724">
    <property type="term" value="P:double-strand break repair via homologous recombination"/>
    <property type="evidence" value="ECO:0007669"/>
    <property type="project" value="TreeGrafter"/>
</dbReference>
<feature type="domain" description="DNA-directed DNA polymerase family B multifunctional" evidence="16">
    <location>
        <begin position="4127"/>
        <end position="4576"/>
    </location>
</feature>
<feature type="region of interest" description="Disordered" evidence="15">
    <location>
        <begin position="3545"/>
        <end position="3570"/>
    </location>
</feature>
<evidence type="ECO:0000256" key="2">
    <source>
        <dbReference type="ARBA" id="ARBA00005755"/>
    </source>
</evidence>
<dbReference type="Pfam" id="PF03104">
    <property type="entry name" value="DNA_pol_B_exo1"/>
    <property type="match status" value="1"/>
</dbReference>
<dbReference type="GO" id="GO:0051536">
    <property type="term" value="F:iron-sulfur cluster binding"/>
    <property type="evidence" value="ECO:0007669"/>
    <property type="project" value="UniProtKB-KW"/>
</dbReference>
<dbReference type="InterPro" id="IPR023211">
    <property type="entry name" value="DNA_pol_palm_dom_sf"/>
</dbReference>
<evidence type="ECO:0000256" key="6">
    <source>
        <dbReference type="ARBA" id="ARBA00022695"/>
    </source>
</evidence>
<dbReference type="InterPro" id="IPR006133">
    <property type="entry name" value="DNA-dir_DNA_pol_B_exonuc"/>
</dbReference>
<dbReference type="Pfam" id="PF00136">
    <property type="entry name" value="DNA_pol_B"/>
    <property type="match status" value="1"/>
</dbReference>
<dbReference type="InterPro" id="IPR012337">
    <property type="entry name" value="RNaseH-like_sf"/>
</dbReference>
<feature type="region of interest" description="Disordered" evidence="15">
    <location>
        <begin position="2497"/>
        <end position="2517"/>
    </location>
</feature>
<evidence type="ECO:0000313" key="21">
    <source>
        <dbReference type="EMBL" id="KAK7789546.1"/>
    </source>
</evidence>
<feature type="region of interest" description="Disordered" evidence="15">
    <location>
        <begin position="2272"/>
        <end position="2304"/>
    </location>
</feature>
<dbReference type="GO" id="GO:0016035">
    <property type="term" value="C:zeta DNA polymerase complex"/>
    <property type="evidence" value="ECO:0007669"/>
    <property type="project" value="InterPro"/>
</dbReference>
<name>A0AAN9YYJ8_9ORTH</name>
<dbReference type="GO" id="GO:0003677">
    <property type="term" value="F:DNA binding"/>
    <property type="evidence" value="ECO:0007669"/>
    <property type="project" value="InterPro"/>
</dbReference>
<dbReference type="InterPro" id="IPR006172">
    <property type="entry name" value="DNA-dir_DNA_pol_B"/>
</dbReference>
<feature type="region of interest" description="Disordered" evidence="15">
    <location>
        <begin position="250"/>
        <end position="279"/>
    </location>
</feature>
<dbReference type="Pfam" id="PF24065">
    <property type="entry name" value="REV3_N"/>
    <property type="match status" value="1"/>
</dbReference>
<dbReference type="FunFam" id="1.10.132.60:FF:000005">
    <property type="entry name" value="Putative DNA polymerase zeta catalytic subunit"/>
    <property type="match status" value="1"/>
</dbReference>
<evidence type="ECO:0000256" key="10">
    <source>
        <dbReference type="ARBA" id="ARBA00022932"/>
    </source>
</evidence>
<dbReference type="FunFam" id="3.30.420.10:FF:000024">
    <property type="entry name" value="DNA polymerase zeta catalytic subunit"/>
    <property type="match status" value="1"/>
</dbReference>
<dbReference type="InterPro" id="IPR042087">
    <property type="entry name" value="DNA_pol_B_thumb"/>
</dbReference>
<keyword evidence="9" id="KW-0862">Zinc</keyword>
<dbReference type="GO" id="GO:0000166">
    <property type="term" value="F:nucleotide binding"/>
    <property type="evidence" value="ECO:0007669"/>
    <property type="project" value="InterPro"/>
</dbReference>
<proteinExistence type="inferred from homology"/>
<dbReference type="Gene3D" id="1.10.287.690">
    <property type="entry name" value="Helix hairpin bin"/>
    <property type="match status" value="1"/>
</dbReference>
<keyword evidence="5" id="KW-0808">Transferase</keyword>
<evidence type="ECO:0000256" key="13">
    <source>
        <dbReference type="ARBA" id="ARBA00023204"/>
    </source>
</evidence>
<sequence>MFSVRLVKADYYMSTPIPGLDARYSEFRGVEVKQVPVIRIFGSTGLGQKVCLHLHGVFPYIYIPYDGCIEKEKFVYQIASAVDKALNVSLGNSNSRTQHVYKVTHVSAVPFYGYHSQNHQFLKIYFYNPVMIKKASDLLQNGVILGQVFQPHEAHIPFVLQFCMDYNLHGMSFVNLASVRYRQGIVEGSNYKPAPLENVPEEFLLPEHILRISTCSLEVDGVAADILNRQDISGQLTSNPGLKAIWDEEKERRRKENRNSQFTPQNTQTRQPPQTASEKFHLGRLKKRLSEVALLNENSKPTMEKSPGEKPKPYPAPTPDGNDYLNASVLLTHVNSLCHEKEPEKYAVEKLNDTRCEEVDKTGMYAHSDSSDSEAMFSQSSVLNSQCISLVQILQDLIEDDSVLGSQQQEAAGDDIERESDDEVLSQSLDCNESESGNSDSPLRSGGKTEDPSSSSTQDCFVLLQVDGANDVLKEEDNEVNQIQLNQEETRPVQQEILNPALPESEMCCDTVVLPLLPCDDSLPLYIEPEILPENELQVQTGSDADCKEEEMKIGVLLPIGISDNADDFSNDHSEDYLLNIEQPNEEKSGYFSEPASIDGPAGTDQDCLAECLLLGDPWLTAQPASSEKDEFLEENFSSPLKDPWAIDTENGGWIPANEKYFSETSIITLSEVDVSSQYETVDLAELSVNKKSEPNSVTSSETKRRLCSLIKSRTKAKELQSSDKMNSELISVDEIVNSEATCVTEYENSTFSTIFQGTDYEQFLDESCSILNGVDGNFLNESGLGSDIKMLGSSAIEEYNKSKEEFLDDMCNRLREGLEEAVLDHSHNTSKPKKLPLFPHLNRSRDETVARQWLLESRNSGGLRDNLQNSKVNCITPGSRRRGRKPKWLKELEMKLSSFEQLEDVKKKVENNYQLRNRGPNVNKREKKAKHLNKQVKTNQNECPSAKVGESPVQCQDPKNIDNRSVKERLGILVRNSIGKKHSRKKSSLEEEDVSHILSQNYRPSLSTSLASETLVQSEVCVLPGISNALHVTKRGEKSFINNDSLQSACQVKEEEECDDNKFDITATCLNELSLQFDEHVNSSAMNIHDTPVAADNVKEDVELAKKRMGQYVRQRLGILVESRSRLCSKSTDKALTLKVPNPECETSDNNCKVLKRLHRNRRKVVKSVELEIPISENVNVSNSQKTCNNPPFKKSEIFSSYGNSNAVNTCTEDVNSFEKTTLLDSKCPIKVTSEGAVSPIVNSATFVNSSTTSSTSSLENELQTGSILILEEKVPKESSNMPDPQYSQSVEALLNLYSIQRCYVKLQKCNLNEWKKVNTFKCEDEINSFKSARRKMSLNVHDENVLSTTDGQRSSEDVNENELIKIKKSVDSCSFQSVLLANTAPEFARSLFDHNKKLHCSESNMKCVVPNSPKSHDKSIRKTGDLGSLKAVVQAESPRVADTLDTLPDNPAQAIRHYALGGGTFVDPSENQSVRLVGDYLRDSNIVEVAKIPTICYAEKGSDKTSEENDLPNIINSSTKENIIINKDVDAFKSSDFEFLTFTRGCPRKRSLMSDEDYLKKREKINEVNPSNIASVTPNYVNSPILESQEVNFEGKGVEYVSENTGKEEFEENSKHEFLNNEKQLTSNNVKSQCLKKECAEKDHTRISSGIQLPDVTEEMSSFFLSKDHVTCLDKPHTEFIKQKLLQVTNNELVHQKMLCKKRKLSIVPNNASRTKSHSVLRLHKKLSAANKYQAIKSVSLKRSRRLATLKKSLSVTQAENKWLSPTCANHDTKWNSFLWSKRISSSHKNIYHNLYEDFESKPNAVAVGEKLTDKIQSRQVSALNINSGNKRDGLKETRRRTRQNEAFWKNESDMKLVSALKQPQVQNSEFKLPSIEENLNRTEMIKHVSENSPLRETVSRLRRTCVSKKKLSDLKHCRRISRTSNQGLPENVEEKTIESEMEKDLSNNVKLKFAPLVNESEEALQSNEISKNVCNSTVVIKESSQLRSENNFLENELFSSKTVMLAAPEAVFDKKISTSGLLQNTRFKKKCHRVGFNTSNRSKRRTSREVTPPSCDVFQNTLLNKKYSSLMSDNLKRSKRIACAKKCISTPGKDVLDANSEVTTSDIKLKENNSVVLKSETCLDLAKNIEKMDRGTVEKEVHSANCTTVLTANNGNENWQSSKLLESGSICDNKNTSSKEDSSENELMDKIGMTNYETSLRSVPNVASHEKTQLSSSVLQNTLSNKKYPIFPSNSLKRSKRIASAKKSISAFNEDVVNENLEATSHEIKPEESRSVVLKSDPQKNRGFSNTTCKSSASEERNISKIEFRSSQADITSTQRKLKKAKSSHDETRLQYTEDLLSDKTLSISSFPQNSHVNEKCTTVVKSFKRSKRIATAQKFNCVLNTISSAENLEQNLRKGENISLSVNLRSNSLLSENCEVLPNMTLNENAAQGDISVVEYRMDHSEVQSVRNKLPDSAVSSHEATDLLNTQKHQAVLMTHGRLKKNHKAKLLSEKLSKSQSSSKKSSSAQNINGNFENLQQRTEGIFEENLPAHSNLKPLLSLPKNTNELDSLDAQSQLDRVEIQSAKCKFCKNISSNYSTNFGNTGKTSADNNAYPTCVLHQKICTPKNHLGVMSSLKRSKRIASVKKSISGNDNITENVKMCTATTPTERSVSTDILTKDSMLNAKVGNEYRIYETICKKEISDRALRIIPQSNSLCSQEQNTINEQISITTASSNEVSNCQNTPKYTTFRVNTRSSAGLINCYKTKHHARKINSHVVSTKKTTCKNVEEKSEVATSTQSISDNIHSSRVSFINVDNYKSRLKNIRGKRNKNELECGANDITNVQSKEEQMQSQENKLCSQVVFPLHSRKERIQEKEEFISEKVLMKKSRFISKLHQKADVNNKYRAIKLISVKRSMRVGSTPKLISTHQHNSCKDFVGKATVTLSEVDNYVKVKSHAKKHKLKENTGDLQGVKICKSVSVGDKNKSNSHKTSSSKNTSVHLKNPIIKLNPLNCFERIPSVTYVMCGNKNKTDDSDTQTRETESTNVSMNFQERHGPQLNEKVCNERDKNKEGHCENKQICKYEHSMNVQRGLNHSSFQNAECNHSLDQMTSSNNMTVCQSTSQKKRHVNSIQHLKARTSKKSQNDKLNQSKVCEEKDSFSELTHDQNLLNKNGVDVELKSTTKLSEAAVSTNIKTNISTKNKRSDHTLQEIHEEVAQSKEFKLEPSKVVSNKSRNQSIPNTLSGGKKKIEKVISNPLVISEDVERVTKELQTNIPCVDGANDSINTDNSNDFMPLTVAKQKFRKRRNRQVVNINDLTYLEPSSIRNSDDKSERYGGKIKITMKGSSAKPSKKENFKPVDVGNKMPSLDSKMIRRHHLHSSVQIAVGATDPEPMMQAILMKYLSSVLKRTVTKRDVKKFQPHVKLKRLNCSDIHSLRLKRRKLMNEMCICAEHCAKGVSLDHQHSEQPQEMTFGCIHQGGHFVKVLCQQTETDEDQLNHILIRNQKTVIGKDEVLNSTFLDSYIETSNIKLQFPLLKSSTYASDWQSCGDHKAASEREACTQKTRDISSASTASISPADSQTKESRHYCLTEPFELNRGTQSFLIKGDSCENLSRVCFRESSTSPNNSKLSTVNTAMPVKQNFVQSPLDRKSVNRNTIITPKKMPPSKKQIFQSLPDFNFPPQIFLKPFFSNASDIVERKEVGHKDLKIQSRSVKELDLFVSMIPNLKGLKTYKDEAIQNLWEHSQTSDEIENVFNQGNLKAALGGQRETILTPCYCPPSVEEVKLWAKARFLHKQKNKESKKCKKEETERLKSSSEKDVGKFVQMSANSSLFSSQGSSAENFPKATDSSNSSVSNLLAQTQFRQQLMTPQAGKSHDSLGFKMSYENLQDCRAVVEPQYLTLLAIELHIQTRGDLCPDPAHDSVCAVFYCVQNDVPQESMVPNLVTGMIVVQNSTFKKSPLIHNIEVDCRIAYVPNEKALMEEIIQLVQLWDPDILAGYEVEMLSWGYLFERAFVLEMNLCPLVSRIPGTRQGNKLDESVMDLPEEFSLLGRIVLNVWRLMRHEVSLQSYTFENISFHVLHERIPLVSFKTLTHWWGHRTRCFWGRVADHYLLRVRGLIRILEQLDLINRTSELARIFGIQFYEVLSRGSQFRVESMMLRLAKPMNYIPVSPSVQQRARMRAPEYLQLIMEPESQLYVDPVIVLDFQSLYPSMIIAYNYCFSTCLGRVKHLGQTSPFEFGSSHLLVPPEQIKQLLGNIHISPSGQVFVKSAVRKGVMPLMLEEILDTRLMVKKSMKEHKDDKTLQRVLHSRQLGLKLIANVTYGYTAANFSGRMACVEVADSVVSKGRETLERAIHLVENTAHWGARVVYGDTDSLFVLVPGRSREDAFAIGAEIAEAVTQDNPHPVKLKLEKIYQPCILQTKKRYVGYMYESANQKEPVYDAKGIETVRRDGCPAVAKVLEKSLHLLFETKDMSKVKAYVQRKFSQILEGQMSIQDLTFAREYRGKGGYKPGACVPALELAKRWLSVDPRAEPRVSERVPYVVISGAPNVPLIQLVRSPHDLLAEPGLKVHAHYYVSRVLCPPLARCFSLLGADVMSWYTDLPRRIVLSLPKSVSIKEHKKFTISQYFSTSNCAVCHQICQSGICGDCQKQPQITAVSLATKIHEWERHFYNLEKICQSCCRYIDKIECISLDCRVMYNRNQARHTMMQETFVQNLQENLK</sequence>
<evidence type="ECO:0000259" key="18">
    <source>
        <dbReference type="Pfam" id="PF14260"/>
    </source>
</evidence>
<dbReference type="InterPro" id="IPR043502">
    <property type="entry name" value="DNA/RNA_pol_sf"/>
</dbReference>
<evidence type="ECO:0000256" key="7">
    <source>
        <dbReference type="ARBA" id="ARBA00022723"/>
    </source>
</evidence>
<evidence type="ECO:0000256" key="12">
    <source>
        <dbReference type="ARBA" id="ARBA00023014"/>
    </source>
</evidence>
<feature type="compositionally biased region" description="Acidic residues" evidence="15">
    <location>
        <begin position="412"/>
        <end position="424"/>
    </location>
</feature>
<dbReference type="CDD" id="cd05778">
    <property type="entry name" value="DNA_polB_zeta_exo"/>
    <property type="match status" value="1"/>
</dbReference>
<gene>
    <name evidence="21" type="ORF">R5R35_010324</name>
</gene>
<keyword evidence="13" id="KW-0234">DNA repair</keyword>
<dbReference type="SUPFAM" id="SSF53098">
    <property type="entry name" value="Ribonuclease H-like"/>
    <property type="match status" value="1"/>
</dbReference>
<evidence type="ECO:0000256" key="9">
    <source>
        <dbReference type="ARBA" id="ARBA00022833"/>
    </source>
</evidence>
<comment type="cofactor">
    <cofactor evidence="1">
        <name>[4Fe-4S] cluster</name>
        <dbReference type="ChEBI" id="CHEBI:49883"/>
    </cofactor>
</comment>
<dbReference type="CDD" id="cd05534">
    <property type="entry name" value="POLBc_zeta"/>
    <property type="match status" value="1"/>
</dbReference>
<evidence type="ECO:0000256" key="15">
    <source>
        <dbReference type="SAM" id="MobiDB-lite"/>
    </source>
</evidence>
<feature type="compositionally biased region" description="Low complexity" evidence="15">
    <location>
        <begin position="3553"/>
        <end position="3566"/>
    </location>
</feature>
<dbReference type="Pfam" id="PF24055">
    <property type="entry name" value="POL3_N"/>
    <property type="match status" value="1"/>
</dbReference>
<evidence type="ECO:0000313" key="22">
    <source>
        <dbReference type="Proteomes" id="UP001378592"/>
    </source>
</evidence>
<comment type="catalytic activity">
    <reaction evidence="14">
        <text>DNA(n) + a 2'-deoxyribonucleoside 5'-triphosphate = DNA(n+1) + diphosphate</text>
        <dbReference type="Rhea" id="RHEA:22508"/>
        <dbReference type="Rhea" id="RHEA-COMP:17339"/>
        <dbReference type="Rhea" id="RHEA-COMP:17340"/>
        <dbReference type="ChEBI" id="CHEBI:33019"/>
        <dbReference type="ChEBI" id="CHEBI:61560"/>
        <dbReference type="ChEBI" id="CHEBI:173112"/>
        <dbReference type="EC" id="2.7.7.7"/>
    </reaction>
</comment>
<evidence type="ECO:0000259" key="17">
    <source>
        <dbReference type="Pfam" id="PF03104"/>
    </source>
</evidence>
<feature type="compositionally biased region" description="Basic and acidic residues" evidence="15">
    <location>
        <begin position="302"/>
        <end position="312"/>
    </location>
</feature>
<evidence type="ECO:0000256" key="3">
    <source>
        <dbReference type="ARBA" id="ARBA00012417"/>
    </source>
</evidence>
<dbReference type="InterPro" id="IPR056435">
    <property type="entry name" value="DPOD/Z_N"/>
</dbReference>
<feature type="compositionally biased region" description="Polar residues" evidence="15">
    <location>
        <begin position="2289"/>
        <end position="2299"/>
    </location>
</feature>
<dbReference type="SUPFAM" id="SSF56672">
    <property type="entry name" value="DNA/RNA polymerases"/>
    <property type="match status" value="1"/>
</dbReference>
<feature type="compositionally biased region" description="Polar residues" evidence="15">
    <location>
        <begin position="425"/>
        <end position="442"/>
    </location>
</feature>
<dbReference type="InterPro" id="IPR006134">
    <property type="entry name" value="DNA-dir_DNA_pol_B_multi_dom"/>
</dbReference>
<dbReference type="GO" id="GO:0003887">
    <property type="term" value="F:DNA-directed DNA polymerase activity"/>
    <property type="evidence" value="ECO:0007669"/>
    <property type="project" value="UniProtKB-KW"/>
</dbReference>
<dbReference type="Gene3D" id="3.90.1600.10">
    <property type="entry name" value="Palm domain of DNA polymerase"/>
    <property type="match status" value="1"/>
</dbReference>
<dbReference type="GO" id="GO:0042276">
    <property type="term" value="P:error-prone translesion synthesis"/>
    <property type="evidence" value="ECO:0007669"/>
    <property type="project" value="TreeGrafter"/>
</dbReference>
<keyword evidence="12" id="KW-0411">Iron-sulfur</keyword>
<evidence type="ECO:0000256" key="14">
    <source>
        <dbReference type="ARBA" id="ARBA00049244"/>
    </source>
</evidence>
<evidence type="ECO:0000259" key="19">
    <source>
        <dbReference type="Pfam" id="PF24055"/>
    </source>
</evidence>
<keyword evidence="11" id="KW-0408">Iron</keyword>
<evidence type="ECO:0000256" key="1">
    <source>
        <dbReference type="ARBA" id="ARBA00001966"/>
    </source>
</evidence>
<keyword evidence="6" id="KW-0548">Nucleotidyltransferase</keyword>
<dbReference type="FunFam" id="1.10.287.690:FF:000002">
    <property type="entry name" value="DNA polymerase zeta"/>
    <property type="match status" value="1"/>
</dbReference>
<dbReference type="InterPro" id="IPR056447">
    <property type="entry name" value="REV3_N"/>
</dbReference>
<accession>A0AAN9YYJ8</accession>
<evidence type="ECO:0000256" key="5">
    <source>
        <dbReference type="ARBA" id="ARBA00022679"/>
    </source>
</evidence>
<dbReference type="InterPro" id="IPR036397">
    <property type="entry name" value="RNaseH_sf"/>
</dbReference>
<dbReference type="Gene3D" id="1.10.132.60">
    <property type="entry name" value="DNA polymerase family B, C-terminal domain"/>
    <property type="match status" value="1"/>
</dbReference>
<evidence type="ECO:0000256" key="8">
    <source>
        <dbReference type="ARBA" id="ARBA00022763"/>
    </source>
</evidence>
<feature type="domain" description="C4-type zinc-finger of DNA polymerase delta" evidence="18">
    <location>
        <begin position="4620"/>
        <end position="4687"/>
    </location>
</feature>
<feature type="domain" description="DNA polymerase zeta catalytic subunit N-terminal" evidence="20">
    <location>
        <begin position="1"/>
        <end position="55"/>
    </location>
</feature>
<evidence type="ECO:0000256" key="11">
    <source>
        <dbReference type="ARBA" id="ARBA00023004"/>
    </source>
</evidence>
<evidence type="ECO:0000256" key="4">
    <source>
        <dbReference type="ARBA" id="ARBA00021589"/>
    </source>
</evidence>